<protein>
    <submittedName>
        <fullName evidence="1">Uncharacterized protein</fullName>
    </submittedName>
</protein>
<proteinExistence type="predicted"/>
<evidence type="ECO:0000313" key="1">
    <source>
        <dbReference type="EMBL" id="EGK71377.1"/>
    </source>
</evidence>
<gene>
    <name evidence="1" type="ORF">METUNv1_02771</name>
</gene>
<sequence length="83" mass="9140">MSRAVHADFLPYALESEFIPPLEVAASHREHLLSWESQLAAAEAWQAAGGNADNDGACLMSVPPRIERRRRADVIGFPDRRAA</sequence>
<dbReference type="OrthoDB" id="9179938at2"/>
<reference evidence="1 2" key="1">
    <citation type="journal article" date="2011" name="J. Bacteriol.">
        <title>Genome sequence of Methyloversatilis universalis FAM5T, a methylotrophic representative of the order Rhodocyclales.</title>
        <authorList>
            <person name="Kittichotirat W."/>
            <person name="Good N.M."/>
            <person name="Hall R."/>
            <person name="Bringel F."/>
            <person name="Lajus A."/>
            <person name="Medigue C."/>
            <person name="Smalley N.E."/>
            <person name="Beck D."/>
            <person name="Bumgarner R."/>
            <person name="Vuilleumier S."/>
            <person name="Kalyuzhnaya M.G."/>
        </authorList>
    </citation>
    <scope>NUCLEOTIDE SEQUENCE [LARGE SCALE GENOMIC DNA]</scope>
    <source>
        <strain evidence="2">ATCC BAA-1314 / JCM 13912 / FAM5</strain>
    </source>
</reference>
<dbReference type="RefSeq" id="WP_008062704.1">
    <property type="nucleotide sequence ID" value="NZ_AFHG01000052.1"/>
</dbReference>
<dbReference type="AlphaFoldDB" id="F5REP6"/>
<evidence type="ECO:0000313" key="2">
    <source>
        <dbReference type="Proteomes" id="UP000005019"/>
    </source>
</evidence>
<organism evidence="1 2">
    <name type="scientific">Methyloversatilis universalis (strain ATCC BAA-1314 / DSM 25237 / JCM 13912 / CCUG 52030 / FAM5)</name>
    <dbReference type="NCBI Taxonomy" id="1000565"/>
    <lineage>
        <taxon>Bacteria</taxon>
        <taxon>Pseudomonadati</taxon>
        <taxon>Pseudomonadota</taxon>
        <taxon>Betaproteobacteria</taxon>
        <taxon>Nitrosomonadales</taxon>
        <taxon>Sterolibacteriaceae</taxon>
        <taxon>Methyloversatilis</taxon>
    </lineage>
</organism>
<accession>F5REP6</accession>
<name>F5REP6_METUF</name>
<dbReference type="EMBL" id="AFHG01000052">
    <property type="protein sequence ID" value="EGK71377.1"/>
    <property type="molecule type" value="Genomic_DNA"/>
</dbReference>
<dbReference type="Proteomes" id="UP000005019">
    <property type="component" value="Unassembled WGS sequence"/>
</dbReference>
<comment type="caution">
    <text evidence="1">The sequence shown here is derived from an EMBL/GenBank/DDBJ whole genome shotgun (WGS) entry which is preliminary data.</text>
</comment>
<keyword evidence="2" id="KW-1185">Reference proteome</keyword>